<dbReference type="PANTHER" id="PTHR12196">
    <property type="entry name" value="DOMAIN OF UNKNOWN FUNCTION 71 DUF71 -CONTAINING PROTEIN"/>
    <property type="match status" value="1"/>
</dbReference>
<dbReference type="InterPro" id="IPR002761">
    <property type="entry name" value="Diphthami_syn_dom"/>
</dbReference>
<dbReference type="AlphaFoldDB" id="G0EHW0"/>
<dbReference type="GO" id="GO:0017183">
    <property type="term" value="P:protein histidyl modification to diphthamide"/>
    <property type="evidence" value="ECO:0007669"/>
    <property type="project" value="TreeGrafter"/>
</dbReference>
<dbReference type="GeneID" id="44968846"/>
<proteinExistence type="predicted"/>
<dbReference type="EMBL" id="CP002874">
    <property type="protein sequence ID" value="AEM20923.1"/>
    <property type="molecule type" value="Genomic_DNA"/>
</dbReference>
<sequence length="219" mass="25357">MNKKFVMSYSGGKDSTLALYKMIKDGYIPKYIMTTINEEDEHSWFHGISKKLFYEVSKCLDIPHIAINTTHYTYRVNFIEELKKVKEEGINICAFGDIDIQMHRDWAENLCKESGFESKFPLWHQSRISLAREFVDAGFKSKIKIIDTSKLDKKYLGLDFTNELIEEFISIGIDPAGESGEFHTFVYDGPIFKKSLDIKLSEVHDFENHSSIDIICNNN</sequence>
<dbReference type="InterPro" id="IPR014729">
    <property type="entry name" value="Rossmann-like_a/b/a_fold"/>
</dbReference>
<dbReference type="HOGENOM" id="CLU_010289_1_0_12"/>
<evidence type="ECO:0000259" key="1">
    <source>
        <dbReference type="Pfam" id="PF01902"/>
    </source>
</evidence>
<keyword evidence="3" id="KW-1185">Reference proteome</keyword>
<dbReference type="Gene3D" id="3.90.1490.10">
    <property type="entry name" value="putative n-type atp pyrophosphatase, domain 2"/>
    <property type="match status" value="1"/>
</dbReference>
<gene>
    <name evidence="2" type="ordered locus">Bint_0289</name>
</gene>
<protein>
    <submittedName>
        <fullName evidence="2">ATP binding protein</fullName>
    </submittedName>
</protein>
<dbReference type="InterPro" id="IPR030662">
    <property type="entry name" value="DPH6/MJ0570"/>
</dbReference>
<dbReference type="GO" id="GO:0017178">
    <property type="term" value="F:diphthine-ammonia ligase activity"/>
    <property type="evidence" value="ECO:0007669"/>
    <property type="project" value="TreeGrafter"/>
</dbReference>
<evidence type="ECO:0000313" key="3">
    <source>
        <dbReference type="Proteomes" id="UP000008522"/>
    </source>
</evidence>
<name>G0EHW0_BRAIP</name>
<dbReference type="PATRIC" id="fig|1045858.4.peg.286"/>
<dbReference type="PANTHER" id="PTHR12196:SF2">
    <property type="entry name" value="DIPHTHINE--AMMONIA LIGASE"/>
    <property type="match status" value="1"/>
</dbReference>
<dbReference type="RefSeq" id="WP_014486776.1">
    <property type="nucleotide sequence ID" value="NC_017243.1"/>
</dbReference>
<dbReference type="SUPFAM" id="SSF52402">
    <property type="entry name" value="Adenine nucleotide alpha hydrolases-like"/>
    <property type="match status" value="1"/>
</dbReference>
<dbReference type="CDD" id="cd01994">
    <property type="entry name" value="AANH_PF0828-like"/>
    <property type="match status" value="1"/>
</dbReference>
<dbReference type="NCBIfam" id="TIGR00290">
    <property type="entry name" value="MJ0570_dom"/>
    <property type="match status" value="1"/>
</dbReference>
<dbReference type="eggNOG" id="COG2102">
    <property type="taxonomic scope" value="Bacteria"/>
</dbReference>
<reference evidence="2 3" key="1">
    <citation type="journal article" date="2011" name="BMC Genomics">
        <title>Complete genome sequence of Brachyspira intermedia reveals unique genomic features in Brachyspira species and phage-mediated horizontal gene transfer.</title>
        <authorList>
            <person name="Hafstrom T."/>
            <person name="Jansson D.S."/>
            <person name="Segerman B."/>
        </authorList>
    </citation>
    <scope>NUCLEOTIDE SEQUENCE [LARGE SCALE GENOMIC DNA]</scope>
    <source>
        <strain evidence="3">ATCC 51140 / PWS/A</strain>
    </source>
</reference>
<accession>G0EHW0</accession>
<dbReference type="KEGG" id="bip:Bint_0289"/>
<dbReference type="OrthoDB" id="3572539at2"/>
<evidence type="ECO:0000313" key="2">
    <source>
        <dbReference type="EMBL" id="AEM20923.1"/>
    </source>
</evidence>
<dbReference type="Proteomes" id="UP000008522">
    <property type="component" value="Chromosome"/>
</dbReference>
<dbReference type="Pfam" id="PF01902">
    <property type="entry name" value="Diphthami_syn_2"/>
    <property type="match status" value="1"/>
</dbReference>
<dbReference type="Gene3D" id="3.40.50.620">
    <property type="entry name" value="HUPs"/>
    <property type="match status" value="1"/>
</dbReference>
<feature type="domain" description="Diphthamide synthase" evidence="1">
    <location>
        <begin position="5"/>
        <end position="214"/>
    </location>
</feature>
<organism evidence="2 3">
    <name type="scientific">Brachyspira intermedia (strain ATCC 51140 / PWS/A)</name>
    <name type="common">Serpulina intermedia</name>
    <dbReference type="NCBI Taxonomy" id="1045858"/>
    <lineage>
        <taxon>Bacteria</taxon>
        <taxon>Pseudomonadati</taxon>
        <taxon>Spirochaetota</taxon>
        <taxon>Spirochaetia</taxon>
        <taxon>Brachyspirales</taxon>
        <taxon>Brachyspiraceae</taxon>
        <taxon>Brachyspira</taxon>
    </lineage>
</organism>